<feature type="domain" description="PAC" evidence="2">
    <location>
        <begin position="393"/>
        <end position="443"/>
    </location>
</feature>
<dbReference type="InterPro" id="IPR000700">
    <property type="entry name" value="PAS-assoc_C"/>
</dbReference>
<evidence type="ECO:0000259" key="2">
    <source>
        <dbReference type="PROSITE" id="PS50113"/>
    </source>
</evidence>
<dbReference type="SUPFAM" id="SSF55785">
    <property type="entry name" value="PYP-like sensor domain (PAS domain)"/>
    <property type="match status" value="2"/>
</dbReference>
<dbReference type="InterPro" id="IPR052155">
    <property type="entry name" value="Biofilm_reg_signaling"/>
</dbReference>
<reference evidence="5 6" key="1">
    <citation type="journal article" date="2016" name="Genome Announc.">
        <title>Draft Genome Sequence of the Anaerobic Ammonium-Oxidizing Bacterium 'Candidatus Brocadia sp. 40'.</title>
        <authorList>
            <person name="Ali M."/>
            <person name="Haroon M.F."/>
            <person name="Narita Y."/>
            <person name="Zhang L."/>
            <person name="Rangel Shaw D."/>
            <person name="Okabe S."/>
            <person name="Saikaly P.E."/>
        </authorList>
    </citation>
    <scope>NUCLEOTIDE SEQUENCE [LARGE SCALE GENOMIC DNA]</scope>
    <source>
        <strain evidence="5 6">40</strain>
    </source>
</reference>
<dbReference type="AlphaFoldDB" id="A0A1V6M0B8"/>
<comment type="caution">
    <text evidence="5">The sequence shown here is derived from an EMBL/GenBank/DDBJ whole genome shotgun (WGS) entry which is preliminary data.</text>
</comment>
<dbReference type="InterPro" id="IPR000160">
    <property type="entry name" value="GGDEF_dom"/>
</dbReference>
<evidence type="ECO:0000259" key="3">
    <source>
        <dbReference type="PROSITE" id="PS50883"/>
    </source>
</evidence>
<dbReference type="CDD" id="cd01948">
    <property type="entry name" value="EAL"/>
    <property type="match status" value="1"/>
</dbReference>
<feature type="domain" description="GGDEF" evidence="4">
    <location>
        <begin position="475"/>
        <end position="608"/>
    </location>
</feature>
<dbReference type="InterPro" id="IPR001633">
    <property type="entry name" value="EAL_dom"/>
</dbReference>
<dbReference type="NCBIfam" id="TIGR00229">
    <property type="entry name" value="sensory_box"/>
    <property type="match status" value="2"/>
</dbReference>
<dbReference type="SMART" id="SM00065">
    <property type="entry name" value="GAF"/>
    <property type="match status" value="1"/>
</dbReference>
<feature type="domain" description="PAS" evidence="1">
    <location>
        <begin position="319"/>
        <end position="390"/>
    </location>
</feature>
<dbReference type="SMART" id="SM00267">
    <property type="entry name" value="GGDEF"/>
    <property type="match status" value="1"/>
</dbReference>
<evidence type="ECO:0000313" key="6">
    <source>
        <dbReference type="Proteomes" id="UP000242219"/>
    </source>
</evidence>
<dbReference type="Pfam" id="PF00563">
    <property type="entry name" value="EAL"/>
    <property type="match status" value="1"/>
</dbReference>
<dbReference type="CDD" id="cd01949">
    <property type="entry name" value="GGDEF"/>
    <property type="match status" value="1"/>
</dbReference>
<dbReference type="Proteomes" id="UP000242219">
    <property type="component" value="Unassembled WGS sequence"/>
</dbReference>
<dbReference type="SUPFAM" id="SSF55781">
    <property type="entry name" value="GAF domain-like"/>
    <property type="match status" value="1"/>
</dbReference>
<dbReference type="FunFam" id="3.30.70.270:FF:000001">
    <property type="entry name" value="Diguanylate cyclase domain protein"/>
    <property type="match status" value="1"/>
</dbReference>
<dbReference type="SMART" id="SM00086">
    <property type="entry name" value="PAC"/>
    <property type="match status" value="2"/>
</dbReference>
<dbReference type="InterPro" id="IPR003018">
    <property type="entry name" value="GAF"/>
</dbReference>
<accession>A0A1V6M0B8</accession>
<keyword evidence="6" id="KW-1185">Reference proteome</keyword>
<dbReference type="RefSeq" id="WP_070067030.1">
    <property type="nucleotide sequence ID" value="NZ_MJUW02000074.1"/>
</dbReference>
<dbReference type="SUPFAM" id="SSF55073">
    <property type="entry name" value="Nucleotide cyclase"/>
    <property type="match status" value="1"/>
</dbReference>
<gene>
    <name evidence="5" type="ORF">BIY37_06570</name>
</gene>
<name>A0A1V6M0B8_9BACT</name>
<dbReference type="GO" id="GO:0003824">
    <property type="term" value="F:catalytic activity"/>
    <property type="evidence" value="ECO:0007669"/>
    <property type="project" value="UniProtKB-ARBA"/>
</dbReference>
<dbReference type="PANTHER" id="PTHR44757:SF2">
    <property type="entry name" value="BIOFILM ARCHITECTURE MAINTENANCE PROTEIN MBAA"/>
    <property type="match status" value="1"/>
</dbReference>
<dbReference type="InterPro" id="IPR043128">
    <property type="entry name" value="Rev_trsase/Diguanyl_cyclase"/>
</dbReference>
<evidence type="ECO:0000259" key="4">
    <source>
        <dbReference type="PROSITE" id="PS50887"/>
    </source>
</evidence>
<dbReference type="PROSITE" id="PS50887">
    <property type="entry name" value="GGDEF"/>
    <property type="match status" value="1"/>
</dbReference>
<dbReference type="InterPro" id="IPR001610">
    <property type="entry name" value="PAC"/>
</dbReference>
<dbReference type="PROSITE" id="PS50112">
    <property type="entry name" value="PAS"/>
    <property type="match status" value="1"/>
</dbReference>
<proteinExistence type="predicted"/>
<dbReference type="Gene3D" id="3.20.20.450">
    <property type="entry name" value="EAL domain"/>
    <property type="match status" value="1"/>
</dbReference>
<dbReference type="NCBIfam" id="TIGR00254">
    <property type="entry name" value="GGDEF"/>
    <property type="match status" value="1"/>
</dbReference>
<dbReference type="Gene3D" id="3.30.450.20">
    <property type="entry name" value="PAS domain"/>
    <property type="match status" value="2"/>
</dbReference>
<dbReference type="Gene3D" id="3.30.450.40">
    <property type="match status" value="1"/>
</dbReference>
<dbReference type="InterPro" id="IPR029787">
    <property type="entry name" value="Nucleotide_cyclase"/>
</dbReference>
<dbReference type="PANTHER" id="PTHR44757">
    <property type="entry name" value="DIGUANYLATE CYCLASE DGCP"/>
    <property type="match status" value="1"/>
</dbReference>
<dbReference type="InterPro" id="IPR000014">
    <property type="entry name" value="PAS"/>
</dbReference>
<dbReference type="Pfam" id="PF13426">
    <property type="entry name" value="PAS_9"/>
    <property type="match status" value="2"/>
</dbReference>
<dbReference type="PROSITE" id="PS50883">
    <property type="entry name" value="EAL"/>
    <property type="match status" value="1"/>
</dbReference>
<dbReference type="InterPro" id="IPR029016">
    <property type="entry name" value="GAF-like_dom_sf"/>
</dbReference>
<dbReference type="CDD" id="cd00130">
    <property type="entry name" value="PAS"/>
    <property type="match status" value="2"/>
</dbReference>
<dbReference type="Pfam" id="PF01590">
    <property type="entry name" value="GAF"/>
    <property type="match status" value="1"/>
</dbReference>
<dbReference type="PROSITE" id="PS50113">
    <property type="entry name" value="PAC"/>
    <property type="match status" value="1"/>
</dbReference>
<dbReference type="InterPro" id="IPR035965">
    <property type="entry name" value="PAS-like_dom_sf"/>
</dbReference>
<dbReference type="EMBL" id="MJUW02000074">
    <property type="protein sequence ID" value="OQD45786.1"/>
    <property type="molecule type" value="Genomic_DNA"/>
</dbReference>
<dbReference type="SMART" id="SM00052">
    <property type="entry name" value="EAL"/>
    <property type="match status" value="1"/>
</dbReference>
<protein>
    <recommendedName>
        <fullName evidence="7">Diguanylate cyclase</fullName>
    </recommendedName>
</protein>
<sequence>MNAGHKKGKDEVTRQTISFFENLLHASTDGIMITDAMHNIIKVNETFCSHFGLQHRKVLDTNLFYWLEQINADWSGYWTKLMNTVHREGACRDFEFKYITQTQGIKYFSVNASFLEQVADGDNGVIVSIWHDITELKKKDDALHQAKIFEERMRLTVFVKDVGIALTHGKTLHGTLHHCSKAIVNNLDAAFARIWTLNEEEDMLELQASAGMYTHTDGQHGRIPVGKFKIGLIARERKPHLINSVVDDPHLSDRDWARREGMVAFAGYPLLLENRLIGVVAMFSRKPLTDYVLRALSSVADLIALGIVHKQDEEELRKSEKRFRTIFDNANDGILIIDTETKKFYTGNKKICRMLGYTQKELKEISVKDIHPRKDLPYILEHFERHVKRESIEATDIPVKRKDGSVFYADISTSLIAFSEKIYLMGIFRDVTDRKQTEEKIRYLAFHDALTNLPNRMLFTDRLNLALAHAHRTKEMLAIVFMDLDRFKIINDTLGHTVGDQLLRGVADRLVNCMREDDTIARLGGDEFALLLPGITNEEDVNTIAYKIIEVLKKPWTIDEHELYITASLGIVLYPKDGKDAEVLLKNADAAMYYAKEQGKNNYQFYTSTMHAESLKKMILERDIRRALDRNEFVVHYQPFVNVITGQITGMEALVRWQHQQRGLILPEEFLSLAEDIRLIVSIDEWVLRTVCTQNKAWQDAGFQPGCIAVNLSAHTFHQRNITDIITSILKETTLDPQFLGLEITEGIAMQDIETTINKLKEMSNLNIQIAIDDFGTGFSSLSYLKMFPVDKLKISPHFISDIVNNQKDKIIVSSIVALAQGLHFKVIAEGVENKDQIAILKQLECDEFQGNLFSQPLSAEVIEKMLWYDKICVDSWHRKMSMLLTGKKREWNQHTAVRNEEGLLKKIV</sequence>
<dbReference type="SUPFAM" id="SSF141868">
    <property type="entry name" value="EAL domain-like"/>
    <property type="match status" value="1"/>
</dbReference>
<dbReference type="Gene3D" id="3.30.70.270">
    <property type="match status" value="1"/>
</dbReference>
<evidence type="ECO:0008006" key="7">
    <source>
        <dbReference type="Google" id="ProtNLM"/>
    </source>
</evidence>
<dbReference type="InterPro" id="IPR035919">
    <property type="entry name" value="EAL_sf"/>
</dbReference>
<feature type="domain" description="EAL" evidence="3">
    <location>
        <begin position="617"/>
        <end position="871"/>
    </location>
</feature>
<dbReference type="Pfam" id="PF00990">
    <property type="entry name" value="GGDEF"/>
    <property type="match status" value="1"/>
</dbReference>
<evidence type="ECO:0000259" key="1">
    <source>
        <dbReference type="PROSITE" id="PS50112"/>
    </source>
</evidence>
<dbReference type="SMART" id="SM00091">
    <property type="entry name" value="PAS"/>
    <property type="match status" value="2"/>
</dbReference>
<organism evidence="5 6">
    <name type="scientific">Candidatus Brocadia sapporoensis</name>
    <dbReference type="NCBI Taxonomy" id="392547"/>
    <lineage>
        <taxon>Bacteria</taxon>
        <taxon>Pseudomonadati</taxon>
        <taxon>Planctomycetota</taxon>
        <taxon>Candidatus Brocadiia</taxon>
        <taxon>Candidatus Brocadiales</taxon>
        <taxon>Candidatus Brocadiaceae</taxon>
        <taxon>Candidatus Brocadia</taxon>
    </lineage>
</organism>
<evidence type="ECO:0000313" key="5">
    <source>
        <dbReference type="EMBL" id="OQD45786.1"/>
    </source>
</evidence>